<keyword evidence="1" id="KW-0472">Membrane</keyword>
<proteinExistence type="predicted"/>
<sequence>MGTKIAGKLLFIGEFCLSLTAVGLFWSTSSGHFREKLWEYGGVKGWNSNPNHRVYSYANYEEPPEIPLIWSPSLTDATLAVALLSIIFLVARITVEYFGQMSRTFSLIYGTFLIFFWFHSIESQASGDFSDPKHSSRHPWYLTRHCQRDIATACRVAQASFIISVLASLLYSERLIATALEAIKAYRTTPGSGYQPVSVDLNLMDGEDWASQEDN</sequence>
<reference evidence="2 3" key="1">
    <citation type="submission" date="2015-06" db="EMBL/GenBank/DDBJ databases">
        <title>Survival trade-offs in plant roots during colonization by closely related pathogenic and mutualistic fungi.</title>
        <authorList>
            <person name="Hacquard S."/>
            <person name="Kracher B."/>
            <person name="Hiruma K."/>
            <person name="Weinman A."/>
            <person name="Muench P."/>
            <person name="Garrido Oter R."/>
            <person name="Ver Loren van Themaat E."/>
            <person name="Dallerey J.-F."/>
            <person name="Damm U."/>
            <person name="Henrissat B."/>
            <person name="Lespinet O."/>
            <person name="Thon M."/>
            <person name="Kemen E."/>
            <person name="McHardy A.C."/>
            <person name="Schulze-Lefert P."/>
            <person name="O'Connell R.J."/>
        </authorList>
    </citation>
    <scope>NUCLEOTIDE SEQUENCE [LARGE SCALE GENOMIC DNA]</scope>
    <source>
        <strain evidence="2 3">MAFF 238704</strain>
    </source>
</reference>
<evidence type="ECO:0000313" key="2">
    <source>
        <dbReference type="EMBL" id="KZL82756.1"/>
    </source>
</evidence>
<comment type="caution">
    <text evidence="2">The sequence shown here is derived from an EMBL/GenBank/DDBJ whole genome shotgun (WGS) entry which is preliminary data.</text>
</comment>
<evidence type="ECO:0000256" key="1">
    <source>
        <dbReference type="SAM" id="Phobius"/>
    </source>
</evidence>
<dbReference type="EMBL" id="LFIW01001339">
    <property type="protein sequence ID" value="KZL82756.1"/>
    <property type="molecule type" value="Genomic_DNA"/>
</dbReference>
<dbReference type="AlphaFoldDB" id="A0A167CLS0"/>
<protein>
    <submittedName>
        <fullName evidence="2">Uncharacterized protein</fullName>
    </submittedName>
</protein>
<feature type="transmembrane region" description="Helical" evidence="1">
    <location>
        <begin position="77"/>
        <end position="95"/>
    </location>
</feature>
<organism evidence="2 3">
    <name type="scientific">Colletotrichum incanum</name>
    <name type="common">Soybean anthracnose fungus</name>
    <dbReference type="NCBI Taxonomy" id="1573173"/>
    <lineage>
        <taxon>Eukaryota</taxon>
        <taxon>Fungi</taxon>
        <taxon>Dikarya</taxon>
        <taxon>Ascomycota</taxon>
        <taxon>Pezizomycotina</taxon>
        <taxon>Sordariomycetes</taxon>
        <taxon>Hypocreomycetidae</taxon>
        <taxon>Glomerellales</taxon>
        <taxon>Glomerellaceae</taxon>
        <taxon>Colletotrichum</taxon>
        <taxon>Colletotrichum spaethianum species complex</taxon>
    </lineage>
</organism>
<feature type="transmembrane region" description="Helical" evidence="1">
    <location>
        <begin position="104"/>
        <end position="121"/>
    </location>
</feature>
<keyword evidence="1" id="KW-0812">Transmembrane</keyword>
<evidence type="ECO:0000313" key="3">
    <source>
        <dbReference type="Proteomes" id="UP000076584"/>
    </source>
</evidence>
<keyword evidence="1" id="KW-1133">Transmembrane helix</keyword>
<accession>A0A167CLS0</accession>
<dbReference type="Proteomes" id="UP000076584">
    <property type="component" value="Unassembled WGS sequence"/>
</dbReference>
<gene>
    <name evidence="2" type="ORF">CI238_10094</name>
</gene>
<name>A0A167CLS0_COLIC</name>
<keyword evidence="3" id="KW-1185">Reference proteome</keyword>
<feature type="transmembrane region" description="Helical" evidence="1">
    <location>
        <begin position="9"/>
        <end position="28"/>
    </location>
</feature>